<feature type="region of interest" description="Disordered" evidence="1">
    <location>
        <begin position="1"/>
        <end position="165"/>
    </location>
</feature>
<sequence>MSLGTSTARVQEKMERQRESETERERERTKGQNSERHRVLGMRRKRHLPRPEQKGPSASPDFCARSHGQAGEDPTTFHASSPGKLGGCSSSNGATREGGSMGPRDPRSPRTLGKGDPVLTAVPGAPDKQPGAEWPWWGIREKVTPSGHVCGKPQVLRSPSFCRRM</sequence>
<name>A0A833ZZE6_9CHIR</name>
<evidence type="ECO:0000256" key="1">
    <source>
        <dbReference type="SAM" id="MobiDB-lite"/>
    </source>
</evidence>
<accession>A0A833ZZE6</accession>
<dbReference type="EMBL" id="JABVXQ010000007">
    <property type="protein sequence ID" value="KAF6099931.1"/>
    <property type="molecule type" value="Genomic_DNA"/>
</dbReference>
<feature type="compositionally biased region" description="Basic residues" evidence="1">
    <location>
        <begin position="39"/>
        <end position="48"/>
    </location>
</feature>
<protein>
    <submittedName>
        <fullName evidence="2">Uncharacterized protein</fullName>
    </submittedName>
</protein>
<gene>
    <name evidence="2" type="ORF">HJG60_011647</name>
</gene>
<reference evidence="2 3" key="1">
    <citation type="journal article" date="2020" name="Nature">
        <title>Six reference-quality genomes reveal evolution of bat adaptations.</title>
        <authorList>
            <person name="Jebb D."/>
            <person name="Huang Z."/>
            <person name="Pippel M."/>
            <person name="Hughes G.M."/>
            <person name="Lavrichenko K."/>
            <person name="Devanna P."/>
            <person name="Winkler S."/>
            <person name="Jermiin L.S."/>
            <person name="Skirmuntt E.C."/>
            <person name="Katzourakis A."/>
            <person name="Burkitt-Gray L."/>
            <person name="Ray D.A."/>
            <person name="Sullivan K.A.M."/>
            <person name="Roscito J.G."/>
            <person name="Kirilenko B.M."/>
            <person name="Davalos L.M."/>
            <person name="Corthals A.P."/>
            <person name="Power M.L."/>
            <person name="Jones G."/>
            <person name="Ransome R.D."/>
            <person name="Dechmann D.K.N."/>
            <person name="Locatelli A.G."/>
            <person name="Puechmaille S.J."/>
            <person name="Fedrigo O."/>
            <person name="Jarvis E.D."/>
            <person name="Hiller M."/>
            <person name="Vernes S.C."/>
            <person name="Myers E.W."/>
            <person name="Teeling E.C."/>
        </authorList>
    </citation>
    <scope>NUCLEOTIDE SEQUENCE [LARGE SCALE GENOMIC DNA]</scope>
    <source>
        <strain evidence="2">Bat1K_MPI-CBG_1</strain>
    </source>
</reference>
<comment type="caution">
    <text evidence="2">The sequence shown here is derived from an EMBL/GenBank/DDBJ whole genome shotgun (WGS) entry which is preliminary data.</text>
</comment>
<evidence type="ECO:0000313" key="2">
    <source>
        <dbReference type="EMBL" id="KAF6099931.1"/>
    </source>
</evidence>
<feature type="compositionally biased region" description="Basic and acidic residues" evidence="1">
    <location>
        <begin position="10"/>
        <end position="38"/>
    </location>
</feature>
<evidence type="ECO:0000313" key="3">
    <source>
        <dbReference type="Proteomes" id="UP000664940"/>
    </source>
</evidence>
<organism evidence="2 3">
    <name type="scientific">Phyllostomus discolor</name>
    <name type="common">pale spear-nosed bat</name>
    <dbReference type="NCBI Taxonomy" id="89673"/>
    <lineage>
        <taxon>Eukaryota</taxon>
        <taxon>Metazoa</taxon>
        <taxon>Chordata</taxon>
        <taxon>Craniata</taxon>
        <taxon>Vertebrata</taxon>
        <taxon>Euteleostomi</taxon>
        <taxon>Mammalia</taxon>
        <taxon>Eutheria</taxon>
        <taxon>Laurasiatheria</taxon>
        <taxon>Chiroptera</taxon>
        <taxon>Yangochiroptera</taxon>
        <taxon>Phyllostomidae</taxon>
        <taxon>Phyllostominae</taxon>
        <taxon>Phyllostomus</taxon>
    </lineage>
</organism>
<dbReference type="AlphaFoldDB" id="A0A833ZZE6"/>
<proteinExistence type="predicted"/>
<dbReference type="Proteomes" id="UP000664940">
    <property type="component" value="Unassembled WGS sequence"/>
</dbReference>